<comment type="caution">
    <text evidence="2">The sequence shown here is derived from an EMBL/GenBank/DDBJ whole genome shotgun (WGS) entry which is preliminary data.</text>
</comment>
<accession>X1GRM2</accession>
<evidence type="ECO:0000256" key="1">
    <source>
        <dbReference type="SAM" id="Phobius"/>
    </source>
</evidence>
<evidence type="ECO:0000313" key="2">
    <source>
        <dbReference type="EMBL" id="GAH59842.1"/>
    </source>
</evidence>
<dbReference type="EMBL" id="BARU01016259">
    <property type="protein sequence ID" value="GAH59842.1"/>
    <property type="molecule type" value="Genomic_DNA"/>
</dbReference>
<feature type="transmembrane region" description="Helical" evidence="1">
    <location>
        <begin position="12"/>
        <end position="33"/>
    </location>
</feature>
<keyword evidence="1" id="KW-0812">Transmembrane</keyword>
<proteinExistence type="predicted"/>
<sequence length="35" mass="3876">VTGPALVVVVKGSLWIMPVFRPGFLLTAAYLYIWP</sequence>
<dbReference type="AlphaFoldDB" id="X1GRM2"/>
<keyword evidence="1" id="KW-0472">Membrane</keyword>
<gene>
    <name evidence="2" type="ORF">S03H2_27264</name>
</gene>
<keyword evidence="1" id="KW-1133">Transmembrane helix</keyword>
<feature type="non-terminal residue" evidence="2">
    <location>
        <position position="35"/>
    </location>
</feature>
<feature type="non-terminal residue" evidence="2">
    <location>
        <position position="1"/>
    </location>
</feature>
<name>X1GRM2_9ZZZZ</name>
<protein>
    <submittedName>
        <fullName evidence="2">Uncharacterized protein</fullName>
    </submittedName>
</protein>
<reference evidence="2" key="1">
    <citation type="journal article" date="2014" name="Front. Microbiol.">
        <title>High frequency of phylogenetically diverse reductive dehalogenase-homologous genes in deep subseafloor sedimentary metagenomes.</title>
        <authorList>
            <person name="Kawai M."/>
            <person name="Futagami T."/>
            <person name="Toyoda A."/>
            <person name="Takaki Y."/>
            <person name="Nishi S."/>
            <person name="Hori S."/>
            <person name="Arai W."/>
            <person name="Tsubouchi T."/>
            <person name="Morono Y."/>
            <person name="Uchiyama I."/>
            <person name="Ito T."/>
            <person name="Fujiyama A."/>
            <person name="Inagaki F."/>
            <person name="Takami H."/>
        </authorList>
    </citation>
    <scope>NUCLEOTIDE SEQUENCE</scope>
    <source>
        <strain evidence="2">Expedition CK06-06</strain>
    </source>
</reference>
<organism evidence="2">
    <name type="scientific">marine sediment metagenome</name>
    <dbReference type="NCBI Taxonomy" id="412755"/>
    <lineage>
        <taxon>unclassified sequences</taxon>
        <taxon>metagenomes</taxon>
        <taxon>ecological metagenomes</taxon>
    </lineage>
</organism>